<comment type="caution">
    <text evidence="5">The sequence shown here is derived from an EMBL/GenBank/DDBJ whole genome shotgun (WGS) entry which is preliminary data.</text>
</comment>
<feature type="compositionally biased region" description="Basic residues" evidence="3">
    <location>
        <begin position="15"/>
        <end position="56"/>
    </location>
</feature>
<dbReference type="Gene3D" id="3.30.70.330">
    <property type="match status" value="2"/>
</dbReference>
<dbReference type="GO" id="GO:0003723">
    <property type="term" value="F:RNA binding"/>
    <property type="evidence" value="ECO:0007669"/>
    <property type="project" value="UniProtKB-UniRule"/>
</dbReference>
<dbReference type="PROSITE" id="PS50102">
    <property type="entry name" value="RRM"/>
    <property type="match status" value="2"/>
</dbReference>
<keyword evidence="1 2" id="KW-0694">RNA-binding</keyword>
<dbReference type="AlphaFoldDB" id="A0AAE0EA18"/>
<dbReference type="PANTHER" id="PTHR10501">
    <property type="entry name" value="U1 SMALL NUCLEAR RIBONUCLEOPROTEIN A/U2 SMALL NUCLEAR RIBONUCLEOPROTEIN B"/>
    <property type="match status" value="1"/>
</dbReference>
<evidence type="ECO:0000259" key="4">
    <source>
        <dbReference type="PROSITE" id="PS50102"/>
    </source>
</evidence>
<dbReference type="Proteomes" id="UP001281410">
    <property type="component" value="Unassembled WGS sequence"/>
</dbReference>
<accession>A0AAE0EA18</accession>
<keyword evidence="6" id="KW-1185">Reference proteome</keyword>
<name>A0AAE0EA18_9ROSI</name>
<protein>
    <recommendedName>
        <fullName evidence="4">RRM domain-containing protein</fullName>
    </recommendedName>
</protein>
<gene>
    <name evidence="5" type="ORF">Dsin_014147</name>
</gene>
<evidence type="ECO:0000313" key="5">
    <source>
        <dbReference type="EMBL" id="KAK3220177.1"/>
    </source>
</evidence>
<dbReference type="CDD" id="cd12245">
    <property type="entry name" value="RRM_scw1_like"/>
    <property type="match status" value="1"/>
</dbReference>
<dbReference type="SMART" id="SM00360">
    <property type="entry name" value="RRM"/>
    <property type="match status" value="2"/>
</dbReference>
<dbReference type="Pfam" id="PF00076">
    <property type="entry name" value="RRM_1"/>
    <property type="match status" value="2"/>
</dbReference>
<feature type="domain" description="RRM" evidence="4">
    <location>
        <begin position="68"/>
        <end position="147"/>
    </location>
</feature>
<evidence type="ECO:0000256" key="1">
    <source>
        <dbReference type="ARBA" id="ARBA00022884"/>
    </source>
</evidence>
<organism evidence="5 6">
    <name type="scientific">Dipteronia sinensis</name>
    <dbReference type="NCBI Taxonomy" id="43782"/>
    <lineage>
        <taxon>Eukaryota</taxon>
        <taxon>Viridiplantae</taxon>
        <taxon>Streptophyta</taxon>
        <taxon>Embryophyta</taxon>
        <taxon>Tracheophyta</taxon>
        <taxon>Spermatophyta</taxon>
        <taxon>Magnoliopsida</taxon>
        <taxon>eudicotyledons</taxon>
        <taxon>Gunneridae</taxon>
        <taxon>Pentapetalae</taxon>
        <taxon>rosids</taxon>
        <taxon>malvids</taxon>
        <taxon>Sapindales</taxon>
        <taxon>Sapindaceae</taxon>
        <taxon>Hippocastanoideae</taxon>
        <taxon>Acereae</taxon>
        <taxon>Dipteronia</taxon>
    </lineage>
</organism>
<dbReference type="InterPro" id="IPR012677">
    <property type="entry name" value="Nucleotide-bd_a/b_plait_sf"/>
</dbReference>
<sequence>MAQRPYDPYYLPPHPLHHHHHPPLPHHPPQHHHHHQHLLLHHHQQQHHQIQPHHHQIQQQQQQDDGINTLFVSGLPDDVKAREIHNLFRRKPGFDSSQLKYTGRGNQVVAFATFFNHQSAIAAMHSLNGVKFDPQAGSVLHIELARSNSRKKRNPGSGAYVVIDERTKTAANTHETASADGDSDADDADDAEDASAADNDDSDNKSDSVDANSLQEQSEKTFEGGVQPCSTLFIANLGPNCTEDELKQVLSLYPGFSMLKLRAKGGMPVAFADYEEIDQANRVMEELQGSMLPSSDRGGMHIEYFSTFFTSFNYALSTYHLIVFSTVTI</sequence>
<reference evidence="5" key="1">
    <citation type="journal article" date="2023" name="Plant J.">
        <title>Genome sequences and population genomics provide insights into the demographic history, inbreeding, and mutation load of two 'living fossil' tree species of Dipteronia.</title>
        <authorList>
            <person name="Feng Y."/>
            <person name="Comes H.P."/>
            <person name="Chen J."/>
            <person name="Zhu S."/>
            <person name="Lu R."/>
            <person name="Zhang X."/>
            <person name="Li P."/>
            <person name="Qiu J."/>
            <person name="Olsen K.M."/>
            <person name="Qiu Y."/>
        </authorList>
    </citation>
    <scope>NUCLEOTIDE SEQUENCE</scope>
    <source>
        <strain evidence="5">NBL</strain>
    </source>
</reference>
<feature type="region of interest" description="Disordered" evidence="3">
    <location>
        <begin position="147"/>
        <end position="223"/>
    </location>
</feature>
<feature type="compositionally biased region" description="Acidic residues" evidence="3">
    <location>
        <begin position="181"/>
        <end position="201"/>
    </location>
</feature>
<evidence type="ECO:0000313" key="6">
    <source>
        <dbReference type="Proteomes" id="UP001281410"/>
    </source>
</evidence>
<evidence type="ECO:0000256" key="2">
    <source>
        <dbReference type="PROSITE-ProRule" id="PRU00176"/>
    </source>
</evidence>
<feature type="domain" description="RRM" evidence="4">
    <location>
        <begin position="230"/>
        <end position="307"/>
    </location>
</feature>
<dbReference type="FunFam" id="3.30.70.330:FF:000335">
    <property type="entry name" value="RNA-binding protein with multiple splicing 2"/>
    <property type="match status" value="1"/>
</dbReference>
<dbReference type="EMBL" id="JANJYJ010000004">
    <property type="protein sequence ID" value="KAK3220177.1"/>
    <property type="molecule type" value="Genomic_DNA"/>
</dbReference>
<dbReference type="InterPro" id="IPR000504">
    <property type="entry name" value="RRM_dom"/>
</dbReference>
<dbReference type="SUPFAM" id="SSF54928">
    <property type="entry name" value="RNA-binding domain, RBD"/>
    <property type="match status" value="1"/>
</dbReference>
<evidence type="ECO:0000256" key="3">
    <source>
        <dbReference type="SAM" id="MobiDB-lite"/>
    </source>
</evidence>
<proteinExistence type="predicted"/>
<dbReference type="InterPro" id="IPR035979">
    <property type="entry name" value="RBD_domain_sf"/>
</dbReference>
<feature type="region of interest" description="Disordered" evidence="3">
    <location>
        <begin position="1"/>
        <end position="61"/>
    </location>
</feature>